<sequence length="339" mass="39169">MKVAVVILNWNGLTFLKKFLPDVIKYSPEATVYVADNNSFDESLQYVEKNHPEVEIIQLPKNEGFCKGYNSALSQIEAEYYVLLNSDVQVTAGWISPIISLMDSDPLIAACQPKIKSYLEPEYFEYAGAAGGFIDYLGYPFCRGRIFEKLEKDKGQYNDSKEIFWATGACMFIKAELFHKTGGFDDDFFAHMEEIDLCWRLKRLGYKIMYCGKAEVFHVGGGTLSATNPQKTYLNFRNNLALLIKNHSDKHFFRTIFIRMLLDGVAAFKLLFSDSYRHFNAVIKAHFSVYGQYKKLYIKRVRLKKAGYQYLSEDATVLKKSIIMQFFLFRKNKFGKLKF</sequence>
<name>A0A098L8W1_9BACT</name>
<dbReference type="CDD" id="cd04186">
    <property type="entry name" value="GT_2_like_c"/>
    <property type="match status" value="1"/>
</dbReference>
<accession>A0A098L8W1</accession>
<dbReference type="Gene3D" id="3.90.550.10">
    <property type="entry name" value="Spore Coat Polysaccharide Biosynthesis Protein SpsA, Chain A"/>
    <property type="match status" value="1"/>
</dbReference>
<keyword evidence="2" id="KW-0328">Glycosyltransferase</keyword>
<keyword evidence="3 5" id="KW-0808">Transferase</keyword>
<dbReference type="Pfam" id="PF00535">
    <property type="entry name" value="Glycos_transf_2"/>
    <property type="match status" value="1"/>
</dbReference>
<feature type="domain" description="Glycosyltransferase 2-like" evidence="4">
    <location>
        <begin position="5"/>
        <end position="180"/>
    </location>
</feature>
<dbReference type="GO" id="GO:0016757">
    <property type="term" value="F:glycosyltransferase activity"/>
    <property type="evidence" value="ECO:0007669"/>
    <property type="project" value="UniProtKB-KW"/>
</dbReference>
<comment type="similarity">
    <text evidence="1">Belongs to the glycosyltransferase 2 family.</text>
</comment>
<evidence type="ECO:0000259" key="4">
    <source>
        <dbReference type="Pfam" id="PF00535"/>
    </source>
</evidence>
<protein>
    <submittedName>
        <fullName evidence="5">Glycosyl transferase family 2</fullName>
    </submittedName>
</protein>
<dbReference type="eggNOG" id="COG1216">
    <property type="taxonomic scope" value="Bacteria"/>
</dbReference>
<dbReference type="InterPro" id="IPR029044">
    <property type="entry name" value="Nucleotide-diphossugar_trans"/>
</dbReference>
<dbReference type="EMBL" id="BBLT01000001">
    <property type="protein sequence ID" value="GAL83281.1"/>
    <property type="molecule type" value="Genomic_DNA"/>
</dbReference>
<dbReference type="AlphaFoldDB" id="A0A098L8W1"/>
<organism evidence="5 6">
    <name type="scientific">Sporocytophaga myxococcoides</name>
    <dbReference type="NCBI Taxonomy" id="153721"/>
    <lineage>
        <taxon>Bacteria</taxon>
        <taxon>Pseudomonadati</taxon>
        <taxon>Bacteroidota</taxon>
        <taxon>Cytophagia</taxon>
        <taxon>Cytophagales</taxon>
        <taxon>Cytophagaceae</taxon>
        <taxon>Sporocytophaga</taxon>
    </lineage>
</organism>
<proteinExistence type="inferred from homology"/>
<evidence type="ECO:0000256" key="2">
    <source>
        <dbReference type="ARBA" id="ARBA00022676"/>
    </source>
</evidence>
<evidence type="ECO:0000256" key="1">
    <source>
        <dbReference type="ARBA" id="ARBA00006739"/>
    </source>
</evidence>
<dbReference type="PANTHER" id="PTHR43179:SF12">
    <property type="entry name" value="GALACTOFURANOSYLTRANSFERASE GLFT2"/>
    <property type="match status" value="1"/>
</dbReference>
<gene>
    <name evidence="5" type="ORF">MYP_507</name>
</gene>
<dbReference type="RefSeq" id="WP_045457920.1">
    <property type="nucleotide sequence ID" value="NZ_BBLT01000001.1"/>
</dbReference>
<evidence type="ECO:0000256" key="3">
    <source>
        <dbReference type="ARBA" id="ARBA00022679"/>
    </source>
</evidence>
<comment type="caution">
    <text evidence="5">The sequence shown here is derived from an EMBL/GenBank/DDBJ whole genome shotgun (WGS) entry which is preliminary data.</text>
</comment>
<dbReference type="PANTHER" id="PTHR43179">
    <property type="entry name" value="RHAMNOSYLTRANSFERASE WBBL"/>
    <property type="match status" value="1"/>
</dbReference>
<dbReference type="SUPFAM" id="SSF53448">
    <property type="entry name" value="Nucleotide-diphospho-sugar transferases"/>
    <property type="match status" value="1"/>
</dbReference>
<dbReference type="InterPro" id="IPR001173">
    <property type="entry name" value="Glyco_trans_2-like"/>
</dbReference>
<evidence type="ECO:0000313" key="6">
    <source>
        <dbReference type="Proteomes" id="UP000030185"/>
    </source>
</evidence>
<dbReference type="OrthoDB" id="9771846at2"/>
<dbReference type="Proteomes" id="UP000030185">
    <property type="component" value="Unassembled WGS sequence"/>
</dbReference>
<reference evidence="5 6" key="1">
    <citation type="submission" date="2014-09" db="EMBL/GenBank/DDBJ databases">
        <title>Sporocytophaga myxococcoides PG-01 genome sequencing.</title>
        <authorList>
            <person name="Liu L."/>
            <person name="Gao P.J."/>
            <person name="Chen G.J."/>
            <person name="Wang L.S."/>
        </authorList>
    </citation>
    <scope>NUCLEOTIDE SEQUENCE [LARGE SCALE GENOMIC DNA]</scope>
    <source>
        <strain evidence="5 6">PG-01</strain>
    </source>
</reference>
<dbReference type="STRING" id="153721.MYP_507"/>
<keyword evidence="6" id="KW-1185">Reference proteome</keyword>
<evidence type="ECO:0000313" key="5">
    <source>
        <dbReference type="EMBL" id="GAL83281.1"/>
    </source>
</evidence>